<dbReference type="EMBL" id="CZCS02000009">
    <property type="protein sequence ID" value="VXD13127.1"/>
    <property type="molecule type" value="Genomic_DNA"/>
</dbReference>
<dbReference type="OrthoDB" id="464108at2"/>
<dbReference type="Proteomes" id="UP000182190">
    <property type="component" value="Unassembled WGS sequence"/>
</dbReference>
<comment type="caution">
    <text evidence="2">The sequence shown here is derived from an EMBL/GenBank/DDBJ whole genome shotgun (WGS) entry which is preliminary data.</text>
</comment>
<protein>
    <recommendedName>
        <fullName evidence="4">C-type lysozyme inhibitor domain-containing protein</fullName>
    </recommendedName>
</protein>
<keyword evidence="1" id="KW-0732">Signal</keyword>
<proteinExistence type="predicted"/>
<reference evidence="2" key="1">
    <citation type="submission" date="2019-10" db="EMBL/GenBank/DDBJ databases">
        <authorList>
            <consortium name="Genoscope - CEA"/>
            <person name="William W."/>
        </authorList>
    </citation>
    <scope>NUCLEOTIDE SEQUENCE [LARGE SCALE GENOMIC DNA]</scope>
    <source>
        <strain evidence="2">BBR_PRJEB10994</strain>
    </source>
</reference>
<keyword evidence="3" id="KW-1185">Reference proteome</keyword>
<organism evidence="2 3">
    <name type="scientific">Planktothrix paucivesiculata PCC 9631</name>
    <dbReference type="NCBI Taxonomy" id="671071"/>
    <lineage>
        <taxon>Bacteria</taxon>
        <taxon>Bacillati</taxon>
        <taxon>Cyanobacteriota</taxon>
        <taxon>Cyanophyceae</taxon>
        <taxon>Oscillatoriophycideae</taxon>
        <taxon>Oscillatoriales</taxon>
        <taxon>Microcoleaceae</taxon>
        <taxon>Planktothrix</taxon>
    </lineage>
</organism>
<dbReference type="AlphaFoldDB" id="A0A7Z9BLF4"/>
<gene>
    <name evidence="2" type="ORF">PL9631_1060320</name>
</gene>
<accession>A0A7Z9BLF4</accession>
<feature type="chain" id="PRO_5031509484" description="C-type lysozyme inhibitor domain-containing protein" evidence="1">
    <location>
        <begin position="28"/>
        <end position="123"/>
    </location>
</feature>
<evidence type="ECO:0008006" key="4">
    <source>
        <dbReference type="Google" id="ProtNLM"/>
    </source>
</evidence>
<dbReference type="RefSeq" id="WP_083624148.1">
    <property type="nucleotide sequence ID" value="NZ_LR735026.1"/>
</dbReference>
<name>A0A7Z9BLF4_9CYAN</name>
<evidence type="ECO:0000313" key="3">
    <source>
        <dbReference type="Proteomes" id="UP000182190"/>
    </source>
</evidence>
<feature type="signal peptide" evidence="1">
    <location>
        <begin position="1"/>
        <end position="27"/>
    </location>
</feature>
<evidence type="ECO:0000256" key="1">
    <source>
        <dbReference type="SAM" id="SignalP"/>
    </source>
</evidence>
<sequence length="123" mass="13724">MAIIKSRLLLSLSLLTTLISLSLPVKADSTADLMVLYNCGEFKIEVWQKKNSGQLIYRSTSSAGNINLTGGKQENTEGVRVYKFRSGDNEYWVWQGTLDNPDTGTLEVYKNGRQVMQRTCSPA</sequence>
<evidence type="ECO:0000313" key="2">
    <source>
        <dbReference type="EMBL" id="VXD13127.1"/>
    </source>
</evidence>